<feature type="active site" description="Schiff-base intermediate with substrate" evidence="5">
    <location>
        <position position="163"/>
    </location>
</feature>
<evidence type="ECO:0000256" key="5">
    <source>
        <dbReference type="PIRSR" id="PIRSR001365-1"/>
    </source>
</evidence>
<evidence type="ECO:0000256" key="1">
    <source>
        <dbReference type="ARBA" id="ARBA00007592"/>
    </source>
</evidence>
<dbReference type="SUPFAM" id="SSF51569">
    <property type="entry name" value="Aldolase"/>
    <property type="match status" value="1"/>
</dbReference>
<dbReference type="PROSITE" id="PS00666">
    <property type="entry name" value="DHDPS_2"/>
    <property type="match status" value="1"/>
</dbReference>
<dbReference type="OrthoDB" id="199953at2"/>
<dbReference type="PANTHER" id="PTHR12128:SF66">
    <property type="entry name" value="4-HYDROXY-2-OXOGLUTARATE ALDOLASE, MITOCHONDRIAL"/>
    <property type="match status" value="1"/>
</dbReference>
<dbReference type="AlphaFoldDB" id="A0A1G8M6Z7"/>
<gene>
    <name evidence="7" type="ORF">SAMN05660652_03779</name>
</gene>
<dbReference type="Pfam" id="PF00701">
    <property type="entry name" value="DHDPS"/>
    <property type="match status" value="1"/>
</dbReference>
<evidence type="ECO:0000256" key="6">
    <source>
        <dbReference type="PIRSR" id="PIRSR001365-2"/>
    </source>
</evidence>
<dbReference type="CDD" id="cd00408">
    <property type="entry name" value="DHDPS-like"/>
    <property type="match status" value="1"/>
</dbReference>
<dbReference type="InterPro" id="IPR013785">
    <property type="entry name" value="Aldolase_TIM"/>
</dbReference>
<keyword evidence="8" id="KW-1185">Reference proteome</keyword>
<dbReference type="PIRSF" id="PIRSF001365">
    <property type="entry name" value="DHDPS"/>
    <property type="match status" value="1"/>
</dbReference>
<dbReference type="STRING" id="83767.SAMN05660652_03779"/>
<evidence type="ECO:0000313" key="7">
    <source>
        <dbReference type="EMBL" id="SDI63704.1"/>
    </source>
</evidence>
<dbReference type="EMBL" id="FNCY01000024">
    <property type="protein sequence ID" value="SDI63704.1"/>
    <property type="molecule type" value="Genomic_DNA"/>
</dbReference>
<name>A0A1G8M6Z7_9RHOO</name>
<reference evidence="7 8" key="1">
    <citation type="submission" date="2016-10" db="EMBL/GenBank/DDBJ databases">
        <authorList>
            <person name="de Groot N.N."/>
        </authorList>
    </citation>
    <scope>NUCLEOTIDE SEQUENCE [LARGE SCALE GENOMIC DNA]</scope>
    <source>
        <strain evidence="7 8">DSM 5885</strain>
    </source>
</reference>
<dbReference type="SMART" id="SM01130">
    <property type="entry name" value="DHDPS"/>
    <property type="match status" value="1"/>
</dbReference>
<sequence>MKKQIRGVLTAVVTPFDPSGEVCPQRLRAQVRRQVKYDNGVFCNGTNGEFFVLSLNEKRLVTETCVEEVAGKVPVVAHIGEISTATTIRLGKDVAAMGVDAVSVITPYFVPLKQSELIAHYRAIADAVPVPVFLYNIPGRTGNTIEPATAAILADHPNIVGIKDSAGSYESLKGFLDAVKGRTDFDVLSGPDHLAHQGFLEGCSACISGLANVSPEGVSLIWKNFRDGNIEKSKAAQDFISGLRKDLYAVAFAPAAVKKAALLLGEDVGDSRYPIVFSDEDLATIRQVVAKYGTVPAL</sequence>
<evidence type="ECO:0000256" key="2">
    <source>
        <dbReference type="ARBA" id="ARBA00023239"/>
    </source>
</evidence>
<dbReference type="RefSeq" id="WP_091940134.1">
    <property type="nucleotide sequence ID" value="NZ_FNCY01000024.1"/>
</dbReference>
<dbReference type="GO" id="GO:0044281">
    <property type="term" value="P:small molecule metabolic process"/>
    <property type="evidence" value="ECO:0007669"/>
    <property type="project" value="UniProtKB-ARBA"/>
</dbReference>
<proteinExistence type="inferred from homology"/>
<dbReference type="InterPro" id="IPR020625">
    <property type="entry name" value="Schiff_base-form_aldolases_AS"/>
</dbReference>
<protein>
    <submittedName>
        <fullName evidence="7">4-hydroxy-tetrahydrodipicolinate synthase</fullName>
    </submittedName>
</protein>
<dbReference type="Gene3D" id="3.20.20.70">
    <property type="entry name" value="Aldolase class I"/>
    <property type="match status" value="1"/>
</dbReference>
<evidence type="ECO:0000256" key="4">
    <source>
        <dbReference type="PIRNR" id="PIRNR001365"/>
    </source>
</evidence>
<evidence type="ECO:0000313" key="8">
    <source>
        <dbReference type="Proteomes" id="UP000198607"/>
    </source>
</evidence>
<dbReference type="Proteomes" id="UP000198607">
    <property type="component" value="Unassembled WGS sequence"/>
</dbReference>
<dbReference type="PANTHER" id="PTHR12128">
    <property type="entry name" value="DIHYDRODIPICOLINATE SYNTHASE"/>
    <property type="match status" value="1"/>
</dbReference>
<dbReference type="InterPro" id="IPR002220">
    <property type="entry name" value="DapA-like"/>
</dbReference>
<dbReference type="PRINTS" id="PR00146">
    <property type="entry name" value="DHPICSNTHASE"/>
</dbReference>
<accession>A0A1G8M6Z7</accession>
<evidence type="ECO:0000256" key="3">
    <source>
        <dbReference type="ARBA" id="ARBA00023270"/>
    </source>
</evidence>
<keyword evidence="2 4" id="KW-0456">Lyase</keyword>
<organism evidence="7 8">
    <name type="scientific">Propionivibrio dicarboxylicus</name>
    <dbReference type="NCBI Taxonomy" id="83767"/>
    <lineage>
        <taxon>Bacteria</taxon>
        <taxon>Pseudomonadati</taxon>
        <taxon>Pseudomonadota</taxon>
        <taxon>Betaproteobacteria</taxon>
        <taxon>Rhodocyclales</taxon>
        <taxon>Rhodocyclaceae</taxon>
        <taxon>Propionivibrio</taxon>
    </lineage>
</organism>
<dbReference type="GO" id="GO:0008840">
    <property type="term" value="F:4-hydroxy-tetrahydrodipicolinate synthase activity"/>
    <property type="evidence" value="ECO:0007669"/>
    <property type="project" value="TreeGrafter"/>
</dbReference>
<keyword evidence="3" id="KW-0704">Schiff base</keyword>
<feature type="active site" description="Proton donor/acceptor" evidence="5">
    <location>
        <position position="135"/>
    </location>
</feature>
<feature type="binding site" evidence="6">
    <location>
        <position position="207"/>
    </location>
    <ligand>
        <name>pyruvate</name>
        <dbReference type="ChEBI" id="CHEBI:15361"/>
    </ligand>
</feature>
<comment type="similarity">
    <text evidence="1 4">Belongs to the DapA family.</text>
</comment>